<name>A0A392R6K2_9FABA</name>
<evidence type="ECO:0000313" key="1">
    <source>
        <dbReference type="EMBL" id="MCI31155.1"/>
    </source>
</evidence>
<reference evidence="1 2" key="1">
    <citation type="journal article" date="2018" name="Front. Plant Sci.">
        <title>Red Clover (Trifolium pratense) and Zigzag Clover (T. medium) - A Picture of Genomic Similarities and Differences.</title>
        <authorList>
            <person name="Dluhosova J."/>
            <person name="Istvanek J."/>
            <person name="Nedelnik J."/>
            <person name="Repkova J."/>
        </authorList>
    </citation>
    <scope>NUCLEOTIDE SEQUENCE [LARGE SCALE GENOMIC DNA]</scope>
    <source>
        <strain evidence="2">cv. 10/8</strain>
        <tissue evidence="1">Leaf</tissue>
    </source>
</reference>
<accession>A0A392R6K2</accession>
<dbReference type="Proteomes" id="UP000265520">
    <property type="component" value="Unassembled WGS sequence"/>
</dbReference>
<comment type="caution">
    <text evidence="1">The sequence shown here is derived from an EMBL/GenBank/DDBJ whole genome shotgun (WGS) entry which is preliminary data.</text>
</comment>
<protein>
    <submittedName>
        <fullName evidence="1">Uncharacterized protein</fullName>
    </submittedName>
</protein>
<proteinExistence type="predicted"/>
<sequence length="56" mass="6319">MTSLSENAVSQHREIGRQFMLAACCSEEAARVLAKRDIPSLSERGGQWSTCQQTYW</sequence>
<organism evidence="1 2">
    <name type="scientific">Trifolium medium</name>
    <dbReference type="NCBI Taxonomy" id="97028"/>
    <lineage>
        <taxon>Eukaryota</taxon>
        <taxon>Viridiplantae</taxon>
        <taxon>Streptophyta</taxon>
        <taxon>Embryophyta</taxon>
        <taxon>Tracheophyta</taxon>
        <taxon>Spermatophyta</taxon>
        <taxon>Magnoliopsida</taxon>
        <taxon>eudicotyledons</taxon>
        <taxon>Gunneridae</taxon>
        <taxon>Pentapetalae</taxon>
        <taxon>rosids</taxon>
        <taxon>fabids</taxon>
        <taxon>Fabales</taxon>
        <taxon>Fabaceae</taxon>
        <taxon>Papilionoideae</taxon>
        <taxon>50 kb inversion clade</taxon>
        <taxon>NPAAA clade</taxon>
        <taxon>Hologalegina</taxon>
        <taxon>IRL clade</taxon>
        <taxon>Trifolieae</taxon>
        <taxon>Trifolium</taxon>
    </lineage>
</organism>
<dbReference type="AlphaFoldDB" id="A0A392R6K2"/>
<dbReference type="EMBL" id="LXQA010185005">
    <property type="protein sequence ID" value="MCI31155.1"/>
    <property type="molecule type" value="Genomic_DNA"/>
</dbReference>
<evidence type="ECO:0000313" key="2">
    <source>
        <dbReference type="Proteomes" id="UP000265520"/>
    </source>
</evidence>
<keyword evidence="2" id="KW-1185">Reference proteome</keyword>